<dbReference type="Proteomes" id="UP000244893">
    <property type="component" value="Unassembled WGS sequence"/>
</dbReference>
<sequence length="196" mass="21006">MTIERPHLADAFKPQPTKKEPVDRSAGLAGLLPPPRRVTPPAAPAVEAPAEAAPAAGEKAPEPKPATAKKPRATAARPQATETDVTSNVAVYLEPDLLELVKTARRTRGLNYDDLTVEAFAAISDDTLRNHFTQTRTAQTSGGMPTRVRRPRGTSGIQIQLRLDGTQRAWLDQKQEEVGAPSRSALVAAALRLQLG</sequence>
<feature type="compositionally biased region" description="Pro residues" evidence="1">
    <location>
        <begin position="32"/>
        <end position="43"/>
    </location>
</feature>
<keyword evidence="3" id="KW-1185">Reference proteome</keyword>
<evidence type="ECO:0000256" key="1">
    <source>
        <dbReference type="SAM" id="MobiDB-lite"/>
    </source>
</evidence>
<protein>
    <submittedName>
        <fullName evidence="2">Uncharacterized protein</fullName>
    </submittedName>
</protein>
<organism evidence="2 3">
    <name type="scientific">Amnibacterium flavum</name>
    <dbReference type="NCBI Taxonomy" id="2173173"/>
    <lineage>
        <taxon>Bacteria</taxon>
        <taxon>Bacillati</taxon>
        <taxon>Actinomycetota</taxon>
        <taxon>Actinomycetes</taxon>
        <taxon>Micrococcales</taxon>
        <taxon>Microbacteriaceae</taxon>
        <taxon>Amnibacterium</taxon>
    </lineage>
</organism>
<dbReference type="AlphaFoldDB" id="A0A2V1HKW2"/>
<gene>
    <name evidence="2" type="ORF">DDQ50_16385</name>
</gene>
<proteinExistence type="predicted"/>
<name>A0A2V1HKW2_9MICO</name>
<feature type="compositionally biased region" description="Low complexity" evidence="1">
    <location>
        <begin position="44"/>
        <end position="58"/>
    </location>
</feature>
<evidence type="ECO:0000313" key="3">
    <source>
        <dbReference type="Proteomes" id="UP000244893"/>
    </source>
</evidence>
<dbReference type="OrthoDB" id="4930965at2"/>
<evidence type="ECO:0000313" key="2">
    <source>
        <dbReference type="EMBL" id="PVZ93276.1"/>
    </source>
</evidence>
<dbReference type="RefSeq" id="WP_116757872.1">
    <property type="nucleotide sequence ID" value="NZ_JBHUEX010000002.1"/>
</dbReference>
<feature type="compositionally biased region" description="Basic and acidic residues" evidence="1">
    <location>
        <begin position="1"/>
        <end position="10"/>
    </location>
</feature>
<accession>A0A2V1HKW2</accession>
<reference evidence="2 3" key="1">
    <citation type="submission" date="2018-05" db="EMBL/GenBank/DDBJ databases">
        <title>Amnibacterium sp. M8JJ-5, whole genome shotgun sequence.</title>
        <authorList>
            <person name="Tuo L."/>
        </authorList>
    </citation>
    <scope>NUCLEOTIDE SEQUENCE [LARGE SCALE GENOMIC DNA]</scope>
    <source>
        <strain evidence="2 3">M8JJ-5</strain>
    </source>
</reference>
<feature type="region of interest" description="Disordered" evidence="1">
    <location>
        <begin position="1"/>
        <end position="84"/>
    </location>
</feature>
<comment type="caution">
    <text evidence="2">The sequence shown here is derived from an EMBL/GenBank/DDBJ whole genome shotgun (WGS) entry which is preliminary data.</text>
</comment>
<dbReference type="EMBL" id="QEOP01000005">
    <property type="protein sequence ID" value="PVZ93276.1"/>
    <property type="molecule type" value="Genomic_DNA"/>
</dbReference>